<evidence type="ECO:0000313" key="1">
    <source>
        <dbReference type="EMBL" id="POB46860.1"/>
    </source>
</evidence>
<dbReference type="AlphaFoldDB" id="A0A2S3R169"/>
<reference evidence="1 2" key="1">
    <citation type="journal article" date="2018" name="Front. Microbiol.">
        <title>Phylogeny of Vibrio vulnificus from the Analysis of the Core-Genome: Implications for Intra-Species Taxonomy.</title>
        <authorList>
            <person name="Roig F.J."/>
            <person name="Gonzalez-Candelas F."/>
            <person name="Sanjuan E."/>
            <person name="Fouz B."/>
            <person name="Feil E.J."/>
            <person name="Llorens C."/>
            <person name="Baker-Austin C."/>
            <person name="Oliver J.D."/>
            <person name="Danin-Poleg Y."/>
            <person name="Gibas C.J."/>
            <person name="Kashi Y."/>
            <person name="Gulig P.A."/>
            <person name="Morrison S.S."/>
            <person name="Amaro C."/>
        </authorList>
    </citation>
    <scope>NUCLEOTIDE SEQUENCE [LARGE SCALE GENOMIC DNA]</scope>
    <source>
        <strain evidence="1 2">CECT4608</strain>
    </source>
</reference>
<dbReference type="RefSeq" id="WP_043011320.1">
    <property type="nucleotide sequence ID" value="NZ_PDGH01000101.1"/>
</dbReference>
<gene>
    <name evidence="1" type="ORF">CRN52_12335</name>
</gene>
<dbReference type="Proteomes" id="UP000237466">
    <property type="component" value="Unassembled WGS sequence"/>
</dbReference>
<proteinExistence type="predicted"/>
<comment type="caution">
    <text evidence="1">The sequence shown here is derived from an EMBL/GenBank/DDBJ whole genome shotgun (WGS) entry which is preliminary data.</text>
</comment>
<protein>
    <recommendedName>
        <fullName evidence="3">N-acetyltransferase domain-containing protein</fullName>
    </recommendedName>
</protein>
<organism evidence="1 2">
    <name type="scientific">Vibrio vulnificus</name>
    <dbReference type="NCBI Taxonomy" id="672"/>
    <lineage>
        <taxon>Bacteria</taxon>
        <taxon>Pseudomonadati</taxon>
        <taxon>Pseudomonadota</taxon>
        <taxon>Gammaproteobacteria</taxon>
        <taxon>Vibrionales</taxon>
        <taxon>Vibrionaceae</taxon>
        <taxon>Vibrio</taxon>
    </lineage>
</organism>
<sequence length="192" mass="21706">MSDSEFNAATWNTHSFTKQFTLKSLLTLEAEPFYVVCQCKHTIYQSGVHESFICKVKVCYHGVPFMCSRNLISTQAIELRFDIGAREEFYINDFILPEDLRNIGVGSFILKTAYDLTPGPIKSGRLIIAGNLPDGKDNTPARNKLWEKSVGFENVHFDANKSGKFKGRFLDPGDNWKNKLIVTECKTDNILG</sequence>
<accession>A0A2S3R169</accession>
<evidence type="ECO:0008006" key="3">
    <source>
        <dbReference type="Google" id="ProtNLM"/>
    </source>
</evidence>
<name>A0A2S3R169_VIBVL</name>
<dbReference type="EMBL" id="PDGH01000101">
    <property type="protein sequence ID" value="POB46860.1"/>
    <property type="molecule type" value="Genomic_DNA"/>
</dbReference>
<evidence type="ECO:0000313" key="2">
    <source>
        <dbReference type="Proteomes" id="UP000237466"/>
    </source>
</evidence>